<evidence type="ECO:0000313" key="4">
    <source>
        <dbReference type="EMBL" id="PTO34243.1"/>
    </source>
</evidence>
<dbReference type="Proteomes" id="UP000244022">
    <property type="component" value="Unassembled WGS sequence"/>
</dbReference>
<proteinExistence type="predicted"/>
<reference evidence="4 6" key="2">
    <citation type="submission" date="2018-03" db="EMBL/GenBank/DDBJ databases">
        <title>Draft genome sequences of four Enterococcus mundtii strains isolated from beef slaughterhouses in Kenya.</title>
        <authorList>
            <person name="Wambui J."/>
            <person name="Stevens M."/>
            <person name="Njage P."/>
            <person name="Stephan R."/>
            <person name="Tasara T."/>
        </authorList>
    </citation>
    <scope>NUCLEOTIDE SEQUENCE [LARGE SCALE GENOMIC DNA]</scope>
    <source>
        <strain evidence="4 6">H18-EM</strain>
    </source>
</reference>
<dbReference type="AlphaFoldDB" id="A0A1L8URD9"/>
<protein>
    <recommendedName>
        <fullName evidence="8">Glucose uptake protein</fullName>
    </recommendedName>
</protein>
<keyword evidence="1" id="KW-0472">Membrane</keyword>
<dbReference type="GeneID" id="65843909"/>
<evidence type="ECO:0000313" key="5">
    <source>
        <dbReference type="Proteomes" id="UP000195024"/>
    </source>
</evidence>
<dbReference type="Proteomes" id="UP000195024">
    <property type="component" value="Unassembled WGS sequence"/>
</dbReference>
<dbReference type="RefSeq" id="WP_071867443.1">
    <property type="nucleotide sequence ID" value="NZ_BJWA01000001.1"/>
</dbReference>
<evidence type="ECO:0000313" key="2">
    <source>
        <dbReference type="EMBL" id="GEL79038.1"/>
    </source>
</evidence>
<dbReference type="EMBL" id="PYGR01000081">
    <property type="protein sequence ID" value="PTO34243.1"/>
    <property type="molecule type" value="Genomic_DNA"/>
</dbReference>
<feature type="transmembrane region" description="Helical" evidence="1">
    <location>
        <begin position="59"/>
        <end position="80"/>
    </location>
</feature>
<accession>A0A1L8URD9</accession>
<sequence>MLELSRLAFIFPVFIFVPIVFSFIKWTKERKKIALASFPAIYFMYKVLNYQFFEPFQIFTFNLVGFIFSILFVIGYLFYLNRKNKR</sequence>
<evidence type="ECO:0000256" key="1">
    <source>
        <dbReference type="SAM" id="Phobius"/>
    </source>
</evidence>
<evidence type="ECO:0000313" key="3">
    <source>
        <dbReference type="EMBL" id="OTP27384.1"/>
    </source>
</evidence>
<dbReference type="EMBL" id="BJWA01000001">
    <property type="protein sequence ID" value="GEL79038.1"/>
    <property type="molecule type" value="Genomic_DNA"/>
</dbReference>
<feature type="transmembrane region" description="Helical" evidence="1">
    <location>
        <begin position="6"/>
        <end position="26"/>
    </location>
</feature>
<organism evidence="3 5">
    <name type="scientific">Enterococcus mundtii</name>
    <dbReference type="NCBI Taxonomy" id="53346"/>
    <lineage>
        <taxon>Bacteria</taxon>
        <taxon>Bacillati</taxon>
        <taxon>Bacillota</taxon>
        <taxon>Bacilli</taxon>
        <taxon>Lactobacillales</taxon>
        <taxon>Enterococcaceae</taxon>
        <taxon>Enterococcus</taxon>
    </lineage>
</organism>
<gene>
    <name evidence="3" type="ORF">A5802_001119</name>
    <name evidence="4" type="ORF">C6N14_13180</name>
    <name evidence="2" type="ORF">EMU01_01820</name>
</gene>
<reference evidence="2 7" key="3">
    <citation type="submission" date="2019-07" db="EMBL/GenBank/DDBJ databases">
        <title>Whole genome shotgun sequence of Enterococcus mundtii NBRC 100490.</title>
        <authorList>
            <person name="Hosoyama A."/>
            <person name="Uohara A."/>
            <person name="Ohji S."/>
            <person name="Ichikawa N."/>
        </authorList>
    </citation>
    <scope>NUCLEOTIDE SEQUENCE [LARGE SCALE GENOMIC DNA]</scope>
    <source>
        <strain evidence="2 7">NBRC 100490</strain>
    </source>
</reference>
<feature type="transmembrane region" description="Helical" evidence="1">
    <location>
        <begin position="33"/>
        <end position="53"/>
    </location>
</feature>
<comment type="caution">
    <text evidence="3">The sequence shown here is derived from an EMBL/GenBank/DDBJ whole genome shotgun (WGS) entry which is preliminary data.</text>
</comment>
<dbReference type="EMBL" id="NGMS01000001">
    <property type="protein sequence ID" value="OTP27384.1"/>
    <property type="molecule type" value="Genomic_DNA"/>
</dbReference>
<dbReference type="Proteomes" id="UP000321175">
    <property type="component" value="Unassembled WGS sequence"/>
</dbReference>
<keyword evidence="7" id="KW-1185">Reference proteome</keyword>
<keyword evidence="1" id="KW-1133">Transmembrane helix</keyword>
<keyword evidence="1" id="KW-0812">Transmembrane</keyword>
<evidence type="ECO:0008006" key="8">
    <source>
        <dbReference type="Google" id="ProtNLM"/>
    </source>
</evidence>
<name>A0A1L8URD9_ENTMU</name>
<evidence type="ECO:0000313" key="7">
    <source>
        <dbReference type="Proteomes" id="UP000321175"/>
    </source>
</evidence>
<reference evidence="3 5" key="1">
    <citation type="submission" date="2017-05" db="EMBL/GenBank/DDBJ databases">
        <title>The Genome Sequence of Enterococcus mundtii 6B1_DIV0119.</title>
        <authorList>
            <consortium name="The Broad Institute Genomics Platform"/>
            <consortium name="The Broad Institute Genomic Center for Infectious Diseases"/>
            <person name="Earl A."/>
            <person name="Manson A."/>
            <person name="Schwartman J."/>
            <person name="Gilmore M."/>
            <person name="Abouelleil A."/>
            <person name="Cao P."/>
            <person name="Chapman S."/>
            <person name="Cusick C."/>
            <person name="Shea T."/>
            <person name="Young S."/>
            <person name="Neafsey D."/>
            <person name="Nusbaum C."/>
            <person name="Birren B."/>
        </authorList>
    </citation>
    <scope>NUCLEOTIDE SEQUENCE [LARGE SCALE GENOMIC DNA]</scope>
    <source>
        <strain evidence="3 5">6B1_DIV0119</strain>
    </source>
</reference>
<evidence type="ECO:0000313" key="6">
    <source>
        <dbReference type="Proteomes" id="UP000244022"/>
    </source>
</evidence>